<dbReference type="AlphaFoldDB" id="A0A3A3GLM6"/>
<organism evidence="1 2">
    <name type="scientific">Paenibacillus thiaminolyticus</name>
    <name type="common">Bacillus thiaminolyticus</name>
    <dbReference type="NCBI Taxonomy" id="49283"/>
    <lineage>
        <taxon>Bacteria</taxon>
        <taxon>Bacillati</taxon>
        <taxon>Bacillota</taxon>
        <taxon>Bacilli</taxon>
        <taxon>Bacillales</taxon>
        <taxon>Paenibacillaceae</taxon>
        <taxon>Paenibacillus</taxon>
    </lineage>
</organism>
<gene>
    <name evidence="1" type="ORF">DQX05_14050</name>
</gene>
<evidence type="ECO:0000313" key="2">
    <source>
        <dbReference type="Proteomes" id="UP000266177"/>
    </source>
</evidence>
<name>A0A3A3GLM6_PANTH</name>
<dbReference type="RefSeq" id="WP_119794216.1">
    <property type="nucleotide sequence ID" value="NZ_QYZD01000011.1"/>
</dbReference>
<sequence>MIPWWRLEEKYAKNFKKSLKAQKALTIRVALGALIIQERLGTDDGETLRQILENPIFASGWAAKLLMK</sequence>
<dbReference type="OrthoDB" id="9770860at2"/>
<proteinExistence type="predicted"/>
<dbReference type="EMBL" id="QYZD01000011">
    <property type="protein sequence ID" value="RJG23363.1"/>
    <property type="molecule type" value="Genomic_DNA"/>
</dbReference>
<reference evidence="1 2" key="1">
    <citation type="submission" date="2018-09" db="EMBL/GenBank/DDBJ databases">
        <title>Paenibacillus SK2017-BO5.</title>
        <authorList>
            <person name="Piskunova J.V."/>
            <person name="Dubiley S.A."/>
            <person name="Severinov K.V."/>
        </authorList>
    </citation>
    <scope>NUCLEOTIDE SEQUENCE [LARGE SCALE GENOMIC DNA]</scope>
    <source>
        <strain evidence="1 2">BO5</strain>
    </source>
</reference>
<protein>
    <submittedName>
        <fullName evidence="1">Uncharacterized protein</fullName>
    </submittedName>
</protein>
<comment type="caution">
    <text evidence="1">The sequence shown here is derived from an EMBL/GenBank/DDBJ whole genome shotgun (WGS) entry which is preliminary data.</text>
</comment>
<accession>A0A3A3GLM6</accession>
<evidence type="ECO:0000313" key="1">
    <source>
        <dbReference type="EMBL" id="RJG23363.1"/>
    </source>
</evidence>
<dbReference type="Proteomes" id="UP000266177">
    <property type="component" value="Unassembled WGS sequence"/>
</dbReference>